<evidence type="ECO:0000256" key="1">
    <source>
        <dbReference type="SAM" id="Coils"/>
    </source>
</evidence>
<protein>
    <submittedName>
        <fullName evidence="2">Uncharacterized protein</fullName>
    </submittedName>
</protein>
<evidence type="ECO:0000313" key="2">
    <source>
        <dbReference type="EMBL" id="CAI4218405.1"/>
    </source>
</evidence>
<gene>
    <name evidence="2" type="ORF">PPNO1_LOCUS7993</name>
</gene>
<dbReference type="AlphaFoldDB" id="A0A9P1HAV5"/>
<keyword evidence="3" id="KW-1185">Reference proteome</keyword>
<comment type="caution">
    <text evidence="2">The sequence shown here is derived from an EMBL/GenBank/DDBJ whole genome shotgun (WGS) entry which is preliminary data.</text>
</comment>
<feature type="coiled-coil region" evidence="1">
    <location>
        <begin position="82"/>
        <end position="109"/>
    </location>
</feature>
<dbReference type="OrthoDB" id="4645737at2759"/>
<evidence type="ECO:0000313" key="3">
    <source>
        <dbReference type="Proteomes" id="UP000838763"/>
    </source>
</evidence>
<dbReference type="Proteomes" id="UP000838763">
    <property type="component" value="Unassembled WGS sequence"/>
</dbReference>
<keyword evidence="1" id="KW-0175">Coiled coil</keyword>
<sequence length="136" mass="15942">MDELIGQAPPEDGNIDDRVNYVVILLDLVKKLVGNDLSAKWRQKYDLDDLEEEVWRLKQQLRLSIPLGDRVNLPAKPQTALERSNDERIRELTEIVKRLENQRDELGMRNWELEYRTRLLDKPGLGGGNVRGRFYE</sequence>
<organism evidence="2 3">
    <name type="scientific">Parascedosporium putredinis</name>
    <dbReference type="NCBI Taxonomy" id="1442378"/>
    <lineage>
        <taxon>Eukaryota</taxon>
        <taxon>Fungi</taxon>
        <taxon>Dikarya</taxon>
        <taxon>Ascomycota</taxon>
        <taxon>Pezizomycotina</taxon>
        <taxon>Sordariomycetes</taxon>
        <taxon>Hypocreomycetidae</taxon>
        <taxon>Microascales</taxon>
        <taxon>Microascaceae</taxon>
        <taxon>Parascedosporium</taxon>
    </lineage>
</organism>
<proteinExistence type="predicted"/>
<dbReference type="EMBL" id="CALLCH030000018">
    <property type="protein sequence ID" value="CAI4218405.1"/>
    <property type="molecule type" value="Genomic_DNA"/>
</dbReference>
<reference evidence="2" key="1">
    <citation type="submission" date="2022-11" db="EMBL/GenBank/DDBJ databases">
        <authorList>
            <person name="Scott C."/>
            <person name="Bruce N."/>
        </authorList>
    </citation>
    <scope>NUCLEOTIDE SEQUENCE</scope>
</reference>
<name>A0A9P1HAV5_9PEZI</name>
<accession>A0A9P1HAV5</accession>